<dbReference type="InterPro" id="IPR004753">
    <property type="entry name" value="MreB"/>
</dbReference>
<feature type="binding site" evidence="6">
    <location>
        <begin position="282"/>
        <end position="285"/>
    </location>
    <ligand>
        <name>ATP</name>
        <dbReference type="ChEBI" id="CHEBI:30616"/>
    </ligand>
</feature>
<feature type="binding site" evidence="6">
    <location>
        <begin position="154"/>
        <end position="156"/>
    </location>
    <ligand>
        <name>ATP</name>
        <dbReference type="ChEBI" id="CHEBI:30616"/>
    </ligand>
</feature>
<accession>A0A0N8GRH5</accession>
<dbReference type="OrthoDB" id="9768127at2"/>
<dbReference type="HAMAP" id="MF_02207">
    <property type="entry name" value="MreB"/>
    <property type="match status" value="1"/>
</dbReference>
<dbReference type="GO" id="GO:0000902">
    <property type="term" value="P:cell morphogenesis"/>
    <property type="evidence" value="ECO:0007669"/>
    <property type="project" value="InterPro"/>
</dbReference>
<dbReference type="Pfam" id="PF06723">
    <property type="entry name" value="MreB_Mbl"/>
    <property type="match status" value="1"/>
</dbReference>
<sequence>MFARQIGIDLGTVSVLVYVKGRGVVLQEPSVVAIRIKDQHIVEIGERARQMLGRTPETIEVVRPLKGGVIADYTVTRKMLEYFIGKVSGRFVKPQVVVSIPVGVTSVESRAVRDAALKAGASEAHLIYEPVAAALGAGLPIDTPTGNMVLDIGGGTSEAAVISVKGIVVSSSVRVGGVKIDEAIVNYIRRKYNLIIGDQTAEQLKIQIGSALPLDEPLTMEIRGRDQVAGLPKTLEISSDEITEAISEPLEEIVRVVKNVLEKTPPELISDIIDRGIVLTGGGALLRNLDRLLTQRTGVPCYVAENAMACVAIGAGRALERPDILQYQPEL</sequence>
<dbReference type="Proteomes" id="UP000050502">
    <property type="component" value="Unassembled WGS sequence"/>
</dbReference>
<dbReference type="NCBIfam" id="TIGR00904">
    <property type="entry name" value="mreB"/>
    <property type="match status" value="1"/>
</dbReference>
<dbReference type="InterPro" id="IPR043129">
    <property type="entry name" value="ATPase_NBD"/>
</dbReference>
<comment type="similarity">
    <text evidence="5 6">Belongs to the FtsA/MreB family.</text>
</comment>
<dbReference type="GO" id="GO:0005737">
    <property type="term" value="C:cytoplasm"/>
    <property type="evidence" value="ECO:0007669"/>
    <property type="project" value="UniProtKB-SubCell"/>
</dbReference>
<dbReference type="PRINTS" id="PR01652">
    <property type="entry name" value="SHAPEPROTEIN"/>
</dbReference>
<evidence type="ECO:0000256" key="2">
    <source>
        <dbReference type="ARBA" id="ARBA00022741"/>
    </source>
</evidence>
<comment type="caution">
    <text evidence="6">Lacks conserved residue(s) required for the propagation of feature annotation.</text>
</comment>
<dbReference type="InterPro" id="IPR056546">
    <property type="entry name" value="MreB_MamK-like"/>
</dbReference>
<evidence type="ECO:0000313" key="8">
    <source>
        <dbReference type="Proteomes" id="UP000050502"/>
    </source>
</evidence>
<keyword evidence="4 6" id="KW-0133">Cell shape</keyword>
<dbReference type="NCBIfam" id="NF010539">
    <property type="entry name" value="PRK13927.1"/>
    <property type="match status" value="1"/>
</dbReference>
<comment type="subcellular location">
    <subcellularLocation>
        <location evidence="6">Cytoplasm</location>
    </subcellularLocation>
    <text evidence="6">Membrane-associated.</text>
</comment>
<protein>
    <recommendedName>
        <fullName evidence="6">Cell shape-determining protein MreB</fullName>
    </recommendedName>
</protein>
<proteinExistence type="inferred from homology"/>
<reference evidence="7 8" key="1">
    <citation type="submission" date="2015-07" db="EMBL/GenBank/DDBJ databases">
        <title>Whole genome sequence of Ardenticatena maritima DSM 23922.</title>
        <authorList>
            <person name="Hemp J."/>
            <person name="Ward L.M."/>
            <person name="Pace L.A."/>
            <person name="Fischer W.W."/>
        </authorList>
    </citation>
    <scope>NUCLEOTIDE SEQUENCE [LARGE SCALE GENOMIC DNA]</scope>
    <source>
        <strain evidence="7 8">110S</strain>
    </source>
</reference>
<dbReference type="CDD" id="cd10225">
    <property type="entry name" value="ASKHA_NBD_MreB-like"/>
    <property type="match status" value="1"/>
</dbReference>
<evidence type="ECO:0000256" key="5">
    <source>
        <dbReference type="ARBA" id="ARBA00023458"/>
    </source>
</evidence>
<dbReference type="PANTHER" id="PTHR42749">
    <property type="entry name" value="CELL SHAPE-DETERMINING PROTEIN MREB"/>
    <property type="match status" value="1"/>
</dbReference>
<dbReference type="RefSeq" id="WP_054493778.1">
    <property type="nucleotide sequence ID" value="NZ_BBZA01000224.1"/>
</dbReference>
<dbReference type="Gene3D" id="3.30.420.40">
    <property type="match status" value="3"/>
</dbReference>
<keyword evidence="2 6" id="KW-0547">Nucleotide-binding</keyword>
<evidence type="ECO:0000256" key="4">
    <source>
        <dbReference type="ARBA" id="ARBA00022960"/>
    </source>
</evidence>
<dbReference type="SUPFAM" id="SSF53067">
    <property type="entry name" value="Actin-like ATPase domain"/>
    <property type="match status" value="2"/>
</dbReference>
<keyword evidence="1 6" id="KW-0963">Cytoplasm</keyword>
<comment type="function">
    <text evidence="6">Forms membrane-associated dynamic filaments that are essential for cell shape determination. Acts by regulating cell wall synthesis and cell elongation, and thus cell shape. A feedback loop between cell geometry and MreB localization may maintain elongated cell shape by targeting cell wall growth to regions of negative cell wall curvature.</text>
</comment>
<dbReference type="GO" id="GO:0008360">
    <property type="term" value="P:regulation of cell shape"/>
    <property type="evidence" value="ECO:0007669"/>
    <property type="project" value="UniProtKB-UniRule"/>
</dbReference>
<evidence type="ECO:0000256" key="1">
    <source>
        <dbReference type="ARBA" id="ARBA00022490"/>
    </source>
</evidence>
<comment type="subunit">
    <text evidence="6">Forms polymers.</text>
</comment>
<dbReference type="PATRIC" id="fig|872965.6.peg.2583"/>
<gene>
    <name evidence="6" type="primary">mreB</name>
    <name evidence="7" type="ORF">SE16_14665</name>
</gene>
<organism evidence="7 8">
    <name type="scientific">Ardenticatena maritima</name>
    <dbReference type="NCBI Taxonomy" id="872965"/>
    <lineage>
        <taxon>Bacteria</taxon>
        <taxon>Bacillati</taxon>
        <taxon>Chloroflexota</taxon>
        <taxon>Ardenticatenia</taxon>
        <taxon>Ardenticatenales</taxon>
        <taxon>Ardenticatenaceae</taxon>
        <taxon>Ardenticatena</taxon>
    </lineage>
</organism>
<dbReference type="EMBL" id="LGKN01000009">
    <property type="protein sequence ID" value="KPL86514.1"/>
    <property type="molecule type" value="Genomic_DNA"/>
</dbReference>
<evidence type="ECO:0000313" key="7">
    <source>
        <dbReference type="EMBL" id="KPL86514.1"/>
    </source>
</evidence>
<feature type="binding site" evidence="6">
    <location>
        <begin position="202"/>
        <end position="205"/>
    </location>
    <ligand>
        <name>ATP</name>
        <dbReference type="ChEBI" id="CHEBI:30616"/>
    </ligand>
</feature>
<keyword evidence="3 6" id="KW-0067">ATP-binding</keyword>
<name>A0A0N8GRH5_9CHLR</name>
<comment type="caution">
    <text evidence="7">The sequence shown here is derived from an EMBL/GenBank/DDBJ whole genome shotgun (WGS) entry which is preliminary data.</text>
</comment>
<evidence type="ECO:0000256" key="3">
    <source>
        <dbReference type="ARBA" id="ARBA00022840"/>
    </source>
</evidence>
<dbReference type="AlphaFoldDB" id="A0A0N8GRH5"/>
<dbReference type="GO" id="GO:0005524">
    <property type="term" value="F:ATP binding"/>
    <property type="evidence" value="ECO:0007669"/>
    <property type="project" value="UniProtKB-KW"/>
</dbReference>
<dbReference type="PANTHER" id="PTHR42749:SF1">
    <property type="entry name" value="CELL SHAPE-DETERMINING PROTEIN MREB"/>
    <property type="match status" value="1"/>
</dbReference>
<evidence type="ECO:0000256" key="6">
    <source>
        <dbReference type="HAMAP-Rule" id="MF_02207"/>
    </source>
</evidence>